<keyword evidence="5" id="KW-0408">Iron</keyword>
<dbReference type="InterPro" id="IPR001519">
    <property type="entry name" value="Ferritin"/>
</dbReference>
<evidence type="ECO:0000256" key="3">
    <source>
        <dbReference type="ARBA" id="ARBA00045578"/>
    </source>
</evidence>
<dbReference type="GO" id="GO:0008198">
    <property type="term" value="F:ferrous iron binding"/>
    <property type="evidence" value="ECO:0007669"/>
    <property type="project" value="TreeGrafter"/>
</dbReference>
<dbReference type="Proteomes" id="UP000052978">
    <property type="component" value="Unassembled WGS sequence"/>
</dbReference>
<name>S7MST3_MYOBR</name>
<evidence type="ECO:0000313" key="6">
    <source>
        <dbReference type="EMBL" id="EPQ07446.1"/>
    </source>
</evidence>
<dbReference type="GO" id="GO:0006826">
    <property type="term" value="P:iron ion transport"/>
    <property type="evidence" value="ECO:0007669"/>
    <property type="project" value="InterPro"/>
</dbReference>
<comment type="subunit">
    <text evidence="4">Oligomer of 24 subunits. There are two types of subunits: L (light) chain and H (heavy) chain. The major chain can be light or heavy, depending on the species and tissue type. The functional molecule forms a roughly spherical shell with a diameter of 12 nm and contains a central cavity into which the insoluble mineral iron core is deposited. Interacts with NCOA4.</text>
</comment>
<comment type="subcellular location">
    <subcellularLocation>
        <location evidence="2">Autolysosome</location>
    </subcellularLocation>
</comment>
<protein>
    <recommendedName>
        <fullName evidence="1">Ferritin light chain</fullName>
    </recommendedName>
</protein>
<dbReference type="GO" id="GO:0044754">
    <property type="term" value="C:autolysosome"/>
    <property type="evidence" value="ECO:0007669"/>
    <property type="project" value="UniProtKB-SubCell"/>
</dbReference>
<dbReference type="InterPro" id="IPR009078">
    <property type="entry name" value="Ferritin-like_SF"/>
</dbReference>
<evidence type="ECO:0000256" key="5">
    <source>
        <dbReference type="PIRSR" id="PIRSR601519-1"/>
    </source>
</evidence>
<dbReference type="InterPro" id="IPR012347">
    <property type="entry name" value="Ferritin-like"/>
</dbReference>
<dbReference type="PANTHER" id="PTHR11431:SF47">
    <property type="entry name" value="FERRITIN LIGHT CHAIN"/>
    <property type="match status" value="1"/>
</dbReference>
<evidence type="ECO:0000256" key="2">
    <source>
        <dbReference type="ARBA" id="ARBA00044942"/>
    </source>
</evidence>
<evidence type="ECO:0000256" key="4">
    <source>
        <dbReference type="ARBA" id="ARBA00047045"/>
    </source>
</evidence>
<feature type="binding site" evidence="5">
    <location>
        <position position="36"/>
    </location>
    <ligand>
        <name>Fe cation</name>
        <dbReference type="ChEBI" id="CHEBI:24875"/>
        <label>1</label>
    </ligand>
</feature>
<keyword evidence="5" id="KW-0479">Metal-binding</keyword>
<proteinExistence type="predicted"/>
<dbReference type="GO" id="GO:0008199">
    <property type="term" value="F:ferric iron binding"/>
    <property type="evidence" value="ECO:0007669"/>
    <property type="project" value="InterPro"/>
</dbReference>
<keyword evidence="7" id="KW-1185">Reference proteome</keyword>
<evidence type="ECO:0000256" key="1">
    <source>
        <dbReference type="ARBA" id="ARBA00040044"/>
    </source>
</evidence>
<sequence>MQNHHSGHILFLSLQKLSHDELGKTQDTVEAAMTLEKNLNQALLDLHALGSSHTDLYLCDFLDEEMKLFKKMGDHLTNL</sequence>
<reference evidence="6 7" key="1">
    <citation type="journal article" date="2013" name="Nat. Commun.">
        <title>Genome analysis reveals insights into physiology and longevity of the Brandt's bat Myotis brandtii.</title>
        <authorList>
            <person name="Seim I."/>
            <person name="Fang X."/>
            <person name="Xiong Z."/>
            <person name="Lobanov A.V."/>
            <person name="Huang Z."/>
            <person name="Ma S."/>
            <person name="Feng Y."/>
            <person name="Turanov A.A."/>
            <person name="Zhu Y."/>
            <person name="Lenz T.L."/>
            <person name="Gerashchenko M.V."/>
            <person name="Fan D."/>
            <person name="Hee Yim S."/>
            <person name="Yao X."/>
            <person name="Jordan D."/>
            <person name="Xiong Y."/>
            <person name="Ma Y."/>
            <person name="Lyapunov A.N."/>
            <person name="Chen G."/>
            <person name="Kulakova O.I."/>
            <person name="Sun Y."/>
            <person name="Lee S.G."/>
            <person name="Bronson R.T."/>
            <person name="Moskalev A.A."/>
            <person name="Sunyaev S.R."/>
            <person name="Zhang G."/>
            <person name="Krogh A."/>
            <person name="Wang J."/>
            <person name="Gladyshev V.N."/>
        </authorList>
    </citation>
    <scope>NUCLEOTIDE SEQUENCE [LARGE SCALE GENOMIC DNA]</scope>
</reference>
<dbReference type="GO" id="GO:0006879">
    <property type="term" value="P:intracellular iron ion homeostasis"/>
    <property type="evidence" value="ECO:0007669"/>
    <property type="project" value="InterPro"/>
</dbReference>
<dbReference type="AlphaFoldDB" id="S7MST3"/>
<evidence type="ECO:0000313" key="7">
    <source>
        <dbReference type="Proteomes" id="UP000052978"/>
    </source>
</evidence>
<comment type="function">
    <text evidence="3">Stores iron in a soluble, non-toxic, readily available form. Important for iron homeostasis. Iron is taken up in the ferrous form and deposited as ferric hydroxides after oxidation. Also plays a role in delivery of iron to cells. Mediates iron uptake in capsule cells of the developing kidney. Delivery to lysosomes by the cargo receptor NCOA4 for autophagic degradation and release or iron.</text>
</comment>
<gene>
    <name evidence="6" type="ORF">D623_10026235</name>
</gene>
<organism evidence="6 7">
    <name type="scientific">Myotis brandtii</name>
    <name type="common">Brandt's bat</name>
    <dbReference type="NCBI Taxonomy" id="109478"/>
    <lineage>
        <taxon>Eukaryota</taxon>
        <taxon>Metazoa</taxon>
        <taxon>Chordata</taxon>
        <taxon>Craniata</taxon>
        <taxon>Vertebrata</taxon>
        <taxon>Euteleostomi</taxon>
        <taxon>Mammalia</taxon>
        <taxon>Eutheria</taxon>
        <taxon>Laurasiatheria</taxon>
        <taxon>Chiroptera</taxon>
        <taxon>Yangochiroptera</taxon>
        <taxon>Vespertilionidae</taxon>
        <taxon>Myotis</taxon>
    </lineage>
</organism>
<accession>S7MST3</accession>
<dbReference type="EMBL" id="KE162204">
    <property type="protein sequence ID" value="EPQ07446.1"/>
    <property type="molecule type" value="Genomic_DNA"/>
</dbReference>
<dbReference type="SUPFAM" id="SSF47240">
    <property type="entry name" value="Ferritin-like"/>
    <property type="match status" value="1"/>
</dbReference>
<dbReference type="Gene3D" id="1.20.1260.10">
    <property type="match status" value="1"/>
</dbReference>
<dbReference type="PANTHER" id="PTHR11431">
    <property type="entry name" value="FERRITIN"/>
    <property type="match status" value="1"/>
</dbReference>